<dbReference type="EMBL" id="CP011074">
    <property type="protein sequence ID" value="AKF94864.1"/>
    <property type="molecule type" value="Genomic_DNA"/>
</dbReference>
<gene>
    <name evidence="1" type="ORF">EX87_08820</name>
</gene>
<reference evidence="1" key="1">
    <citation type="submission" date="2015-03" db="EMBL/GenBank/DDBJ databases">
        <title>MIGS Cultured Bacterial/Archaeal sample from Brevibacillus laterosporus.</title>
        <authorList>
            <person name="Zeng D."/>
            <person name="Zhu L."/>
            <person name="Dong G."/>
            <person name="Ye W."/>
            <person name="Ren D."/>
            <person name="Wu L."/>
            <person name="Xu J."/>
            <person name="Li G."/>
            <person name="Guo L."/>
        </authorList>
    </citation>
    <scope>NUCLEOTIDE SEQUENCE</scope>
    <source>
        <strain evidence="1">B9</strain>
    </source>
</reference>
<protein>
    <submittedName>
        <fullName evidence="1">Uncharacterized protein</fullName>
    </submittedName>
</protein>
<evidence type="ECO:0000313" key="1">
    <source>
        <dbReference type="EMBL" id="AKF94864.1"/>
    </source>
</evidence>
<accession>A0A0F7C0E7</accession>
<name>A0A0F7C0E7_BRELA</name>
<organism evidence="1">
    <name type="scientific">Brevibacillus laterosporus</name>
    <name type="common">Bacillus laterosporus</name>
    <dbReference type="NCBI Taxonomy" id="1465"/>
    <lineage>
        <taxon>Bacteria</taxon>
        <taxon>Bacillati</taxon>
        <taxon>Bacillota</taxon>
        <taxon>Bacilli</taxon>
        <taxon>Bacillales</taxon>
        <taxon>Paenibacillaceae</taxon>
        <taxon>Brevibacillus</taxon>
    </lineage>
</organism>
<sequence length="248" mass="28477">MFKFYNNGGICVVKKLIALSVVAALSIGVSIPWTSTNVQANELPAALNDSNIVSDKIEYITSEKGHRVPVIYIDDPEKAQQFMEQNGFTKESVIKEQNAKDSEKRKGIQPALFDTYEYVDYVGPIKYDYRVDYTENRTKKDFEWVRTVERESYSKTSINVGAEFEKVFKAEVGKEWGEEAKYKDTFTVKIPPKKQGEIWTWNNARVYKFKEIGTFSTVNFTATLVTNYFGNSIIITDFRDPHGKPPRK</sequence>
<dbReference type="AlphaFoldDB" id="A0A0F7C0E7"/>
<proteinExistence type="predicted"/>